<dbReference type="GO" id="GO:0030983">
    <property type="term" value="F:mismatched DNA binding"/>
    <property type="evidence" value="ECO:0007669"/>
    <property type="project" value="InterPro"/>
</dbReference>
<accession>A0AA86Q452</accession>
<dbReference type="GO" id="GO:0005524">
    <property type="term" value="F:ATP binding"/>
    <property type="evidence" value="ECO:0007669"/>
    <property type="project" value="InterPro"/>
</dbReference>
<dbReference type="SUPFAM" id="SSF118116">
    <property type="entry name" value="DNA mismatch repair protein MutL"/>
    <property type="match status" value="1"/>
</dbReference>
<dbReference type="GO" id="GO:0032300">
    <property type="term" value="C:mismatch repair complex"/>
    <property type="evidence" value="ECO:0007669"/>
    <property type="project" value="InterPro"/>
</dbReference>
<evidence type="ECO:0000313" key="5">
    <source>
        <dbReference type="EMBL" id="CAI9921615.1"/>
    </source>
</evidence>
<dbReference type="Gene3D" id="3.30.565.10">
    <property type="entry name" value="Histidine kinase-like ATPase, C-terminal domain"/>
    <property type="match status" value="1"/>
</dbReference>
<dbReference type="EMBL" id="CAXDID020000160">
    <property type="protein sequence ID" value="CAL6044505.1"/>
    <property type="molecule type" value="Genomic_DNA"/>
</dbReference>
<evidence type="ECO:0000256" key="1">
    <source>
        <dbReference type="ARBA" id="ARBA00006082"/>
    </source>
</evidence>
<protein>
    <submittedName>
        <fullName evidence="6">DNA mismatch repair protein MutL</fullName>
    </submittedName>
    <submittedName>
        <fullName evidence="7">DNA_mismatch repair protein MutL</fullName>
    </submittedName>
</protein>
<dbReference type="EMBL" id="CATOUU010000807">
    <property type="protein sequence ID" value="CAI9950241.1"/>
    <property type="molecule type" value="Genomic_DNA"/>
</dbReference>
<dbReference type="GO" id="GO:0016887">
    <property type="term" value="F:ATP hydrolysis activity"/>
    <property type="evidence" value="ECO:0007669"/>
    <property type="project" value="InterPro"/>
</dbReference>
<dbReference type="InterPro" id="IPR014790">
    <property type="entry name" value="MutL_C"/>
</dbReference>
<dbReference type="SMART" id="SM01340">
    <property type="entry name" value="DNA_mis_repair"/>
    <property type="match status" value="1"/>
</dbReference>
<dbReference type="SUPFAM" id="SSF54211">
    <property type="entry name" value="Ribosomal protein S5 domain 2-like"/>
    <property type="match status" value="1"/>
</dbReference>
<evidence type="ECO:0000313" key="9">
    <source>
        <dbReference type="Proteomes" id="UP001642409"/>
    </source>
</evidence>
<dbReference type="GO" id="GO:0006298">
    <property type="term" value="P:mismatch repair"/>
    <property type="evidence" value="ECO:0007669"/>
    <property type="project" value="InterPro"/>
</dbReference>
<dbReference type="AlphaFoldDB" id="A0AA86Q452"/>
<dbReference type="GO" id="GO:0140664">
    <property type="term" value="F:ATP-dependent DNA damage sensor activity"/>
    <property type="evidence" value="ECO:0007669"/>
    <property type="project" value="InterPro"/>
</dbReference>
<dbReference type="Gene3D" id="3.30.1370.100">
    <property type="entry name" value="MutL, C-terminal domain, regulatory subdomain"/>
    <property type="match status" value="1"/>
</dbReference>
<name>A0AA86Q452_9EUKA</name>
<dbReference type="InterPro" id="IPR036890">
    <property type="entry name" value="HATPase_C_sf"/>
</dbReference>
<keyword evidence="9" id="KW-1185">Reference proteome</keyword>
<dbReference type="InterPro" id="IPR013507">
    <property type="entry name" value="DNA_mismatch_S5_2-like"/>
</dbReference>
<gene>
    <name evidence="6" type="ORF">HINF_LOCUS37886</name>
    <name evidence="7" type="ORF">HINF_LOCUS40592</name>
    <name evidence="8" type="ORF">HINF_LOCUS63031</name>
    <name evidence="5" type="ORF">HINF_LOCUS9260</name>
</gene>
<dbReference type="Proteomes" id="UP001642409">
    <property type="component" value="Unassembled WGS sequence"/>
</dbReference>
<dbReference type="EMBL" id="CAXDID020000391">
    <property type="protein sequence ID" value="CAL6086164.1"/>
    <property type="molecule type" value="Genomic_DNA"/>
</dbReference>
<dbReference type="Gene3D" id="3.30.230.10">
    <property type="match status" value="1"/>
</dbReference>
<dbReference type="InterPro" id="IPR042121">
    <property type="entry name" value="MutL_C_regsub"/>
</dbReference>
<dbReference type="SMART" id="SM00853">
    <property type="entry name" value="MutL_C"/>
    <property type="match status" value="1"/>
</dbReference>
<feature type="domain" description="MutL C-terminal dimerisation" evidence="3">
    <location>
        <begin position="417"/>
        <end position="552"/>
    </location>
</feature>
<sequence length="585" mass="67568">MNNLQLEIVYWNLSSALEVAKYFNIQLLTQQTRKSNSTSHTCTVTVSNLFYNIPVRRYYYKNQIQAISKQLQRFCFHFALANHGIKFNIHLNNNLLLNTGLIESRCPKSLFESIFGLQKDMIILDADNVEFGISGYVSGQNGGIPFQNASKLFIILNNKPIINEDLYQLVKKTFKEKSALTQPIGVIYLRAPNGNVDFNISADKTEARIVGENRLKEFLVNYYRGKLQTQVVQNLEVIQQTAVPSTTFQQKLQMMKTQKQGVRIMEANVQNTSLKTVNNNQSHMQHNQASNQAKHISTNNQTINTNNVNNNYSTPTLNVQHKENKVVIELTEDSDELMTYHQSKQISQPNLQSYQSLLSQSQISQKTEQKIDIEAILQSTDFLRNLSQIQSDHVIENEVNNAEIDEDKQNIFEKLQIIGQYNNSFIICHYNQITYLLDQHSLDEAIHFEHLRKNIKIPRQKLVVKQKLDLTHEKRALLDSIYDESIGKEWGFNVIKYDQDYYFTEVGVIDNKILTQQDFESYFESECKIPDRIQNILANRACKSSVRLGDQLNAQQMKSLLLRASECDNCFNCPHGRPSIQRIYE</sequence>
<evidence type="ECO:0000259" key="4">
    <source>
        <dbReference type="SMART" id="SM01340"/>
    </source>
</evidence>
<evidence type="ECO:0000313" key="6">
    <source>
        <dbReference type="EMBL" id="CAI9950241.1"/>
    </source>
</evidence>
<dbReference type="InterPro" id="IPR042120">
    <property type="entry name" value="MutL_C_dimsub"/>
</dbReference>
<dbReference type="PANTHER" id="PTHR10073">
    <property type="entry name" value="DNA MISMATCH REPAIR PROTEIN MLH, PMS, MUTL"/>
    <property type="match status" value="1"/>
</dbReference>
<evidence type="ECO:0000313" key="7">
    <source>
        <dbReference type="EMBL" id="CAL6044505.1"/>
    </source>
</evidence>
<comment type="caution">
    <text evidence="6">The sequence shown here is derived from an EMBL/GenBank/DDBJ whole genome shotgun (WGS) entry which is preliminary data.</text>
</comment>
<evidence type="ECO:0000256" key="2">
    <source>
        <dbReference type="ARBA" id="ARBA00022763"/>
    </source>
</evidence>
<reference evidence="6" key="1">
    <citation type="submission" date="2023-06" db="EMBL/GenBank/DDBJ databases">
        <authorList>
            <person name="Kurt Z."/>
        </authorList>
    </citation>
    <scope>NUCLEOTIDE SEQUENCE</scope>
</reference>
<keyword evidence="2" id="KW-0227">DNA damage</keyword>
<dbReference type="InterPro" id="IPR037198">
    <property type="entry name" value="MutL_C_sf"/>
</dbReference>
<reference evidence="7 9" key="2">
    <citation type="submission" date="2024-07" db="EMBL/GenBank/DDBJ databases">
        <authorList>
            <person name="Akdeniz Z."/>
        </authorList>
    </citation>
    <scope>NUCLEOTIDE SEQUENCE [LARGE SCALE GENOMIC DNA]</scope>
</reference>
<proteinExistence type="inferred from homology"/>
<dbReference type="Gene3D" id="3.30.1540.20">
    <property type="entry name" value="MutL, C-terminal domain, dimerisation subdomain"/>
    <property type="match status" value="1"/>
</dbReference>
<dbReference type="Pfam" id="PF01119">
    <property type="entry name" value="DNA_mis_repair"/>
    <property type="match status" value="1"/>
</dbReference>
<dbReference type="InterPro" id="IPR020568">
    <property type="entry name" value="Ribosomal_Su5_D2-typ_SF"/>
</dbReference>
<dbReference type="EMBL" id="CATOUU010000227">
    <property type="protein sequence ID" value="CAI9921615.1"/>
    <property type="molecule type" value="Genomic_DNA"/>
</dbReference>
<feature type="domain" description="DNA mismatch repair protein S5" evidence="4">
    <location>
        <begin position="111"/>
        <end position="228"/>
    </location>
</feature>
<dbReference type="PANTHER" id="PTHR10073:SF12">
    <property type="entry name" value="DNA MISMATCH REPAIR PROTEIN MLH1"/>
    <property type="match status" value="1"/>
</dbReference>
<evidence type="ECO:0000259" key="3">
    <source>
        <dbReference type="SMART" id="SM00853"/>
    </source>
</evidence>
<dbReference type="Pfam" id="PF08676">
    <property type="entry name" value="MutL_C"/>
    <property type="match status" value="1"/>
</dbReference>
<comment type="similarity">
    <text evidence="1">Belongs to the DNA mismatch repair MutL/HexB family.</text>
</comment>
<organism evidence="6">
    <name type="scientific">Hexamita inflata</name>
    <dbReference type="NCBI Taxonomy" id="28002"/>
    <lineage>
        <taxon>Eukaryota</taxon>
        <taxon>Metamonada</taxon>
        <taxon>Diplomonadida</taxon>
        <taxon>Hexamitidae</taxon>
        <taxon>Hexamitinae</taxon>
        <taxon>Hexamita</taxon>
    </lineage>
</organism>
<dbReference type="InterPro" id="IPR038973">
    <property type="entry name" value="MutL/Mlh/Pms-like"/>
</dbReference>
<dbReference type="InterPro" id="IPR014721">
    <property type="entry name" value="Ribsml_uS5_D2-typ_fold_subgr"/>
</dbReference>
<evidence type="ECO:0000313" key="8">
    <source>
        <dbReference type="EMBL" id="CAL6086164.1"/>
    </source>
</evidence>